<dbReference type="SMART" id="SM00355">
    <property type="entry name" value="ZnF_C2H2"/>
    <property type="match status" value="2"/>
</dbReference>
<keyword evidence="5" id="KW-0862">Zinc</keyword>
<protein>
    <submittedName>
        <fullName evidence="8">Uncharacterized protein</fullName>
    </submittedName>
</protein>
<dbReference type="GO" id="GO:0008270">
    <property type="term" value="F:zinc ion binding"/>
    <property type="evidence" value="ECO:0007669"/>
    <property type="project" value="UniProtKB-KW"/>
</dbReference>
<sequence length="651" mass="70721">MEIPSRHRNAAPGGLPSMPSIFIGVSPPSRPIAFGSTSGNSNRQPGFSLPSPPLSTSNPMVIPNSRGGGAYDDPPPPLPPPRFVPIDGPTGEHPQYLEHRSHHEPAGSAGSGYFGSLNENLKRDARWPSKPDRDEGYGSLSSMASSRSQGSLPTRFGVHHEKYQFRPSVDAYDNALLNKLSSNRTLNNRSPTQSSSLNSPTGDEPMRHPTAPPANDRLHLLKPLSLPTRSKQPLMLESPNRFTDTPIYSAVSPRSNPFPAIQGNKSPNYESGRGSDFERSPIPRPRRTDSCISASDDAGTASTQGSSYEMTVDDVDYAMEDSQHATKKRRASSPPGDEPAYGTGFALHSSNDLLRRREAGASRGSPTPRLSVIPQGSSTSSNGSRSGSFLSLSIGPSGIDRLSPGGISPGGMSPTDPSSCGSPFSIAASPRSSISRSNNGSSSAPQPHHRTLSVENRLSPRGKQLVGEGIMPKAAGGVATKMQGFLMCQCCPKKPKKFDTEKDLRDHEAEKQYTCLYCGNRFKNKNEMERHQNSLHLRKHSWSCSALSGWDRAFHESTASPGQADVCGYCGKEFSRSSADGATEADWEERMKHLTDAHKFRECNSSKKFYRADHFRQHLKHSHSGTSGKWTNMLENACMLDEEPDVPMDRR</sequence>
<keyword evidence="2" id="KW-0479">Metal-binding</keyword>
<evidence type="ECO:0000256" key="7">
    <source>
        <dbReference type="SAM" id="MobiDB-lite"/>
    </source>
</evidence>
<feature type="compositionally biased region" description="Low complexity" evidence="7">
    <location>
        <begin position="376"/>
        <end position="395"/>
    </location>
</feature>
<dbReference type="InterPro" id="IPR057026">
    <property type="entry name" value="Znf-C2H2_ascomycetes"/>
</dbReference>
<feature type="compositionally biased region" description="Polar residues" evidence="7">
    <location>
        <begin position="300"/>
        <end position="309"/>
    </location>
</feature>
<dbReference type="SUPFAM" id="SSF57667">
    <property type="entry name" value="beta-beta-alpha zinc fingers"/>
    <property type="match status" value="1"/>
</dbReference>
<dbReference type="InterPro" id="IPR036236">
    <property type="entry name" value="Znf_C2H2_sf"/>
</dbReference>
<comment type="subcellular location">
    <subcellularLocation>
        <location evidence="1">Nucleus</location>
    </subcellularLocation>
</comment>
<evidence type="ECO:0000256" key="3">
    <source>
        <dbReference type="ARBA" id="ARBA00022737"/>
    </source>
</evidence>
<feature type="region of interest" description="Disordered" evidence="7">
    <location>
        <begin position="1"/>
        <end position="159"/>
    </location>
</feature>
<dbReference type="GO" id="GO:0000978">
    <property type="term" value="F:RNA polymerase II cis-regulatory region sequence-specific DNA binding"/>
    <property type="evidence" value="ECO:0007669"/>
    <property type="project" value="TreeGrafter"/>
</dbReference>
<dbReference type="PANTHER" id="PTHR24388">
    <property type="entry name" value="ZINC FINGER PROTEIN"/>
    <property type="match status" value="1"/>
</dbReference>
<dbReference type="InterPro" id="IPR050527">
    <property type="entry name" value="Snail/Krueppel_Znf"/>
</dbReference>
<evidence type="ECO:0000256" key="5">
    <source>
        <dbReference type="ARBA" id="ARBA00022833"/>
    </source>
</evidence>
<organism evidence="8 9">
    <name type="scientific">Pyricularia oryzae</name>
    <name type="common">Rice blast fungus</name>
    <name type="synonym">Magnaporthe oryzae</name>
    <dbReference type="NCBI Taxonomy" id="318829"/>
    <lineage>
        <taxon>Eukaryota</taxon>
        <taxon>Fungi</taxon>
        <taxon>Dikarya</taxon>
        <taxon>Ascomycota</taxon>
        <taxon>Pezizomycotina</taxon>
        <taxon>Sordariomycetes</taxon>
        <taxon>Sordariomycetidae</taxon>
        <taxon>Magnaporthales</taxon>
        <taxon>Pyriculariaceae</taxon>
        <taxon>Pyricularia</taxon>
    </lineage>
</organism>
<feature type="compositionally biased region" description="Basic and acidic residues" evidence="7">
    <location>
        <begin position="95"/>
        <end position="105"/>
    </location>
</feature>
<keyword evidence="4" id="KW-0863">Zinc-finger</keyword>
<dbReference type="PROSITE" id="PS50157">
    <property type="entry name" value="ZINC_FINGER_C2H2_2"/>
    <property type="match status" value="1"/>
</dbReference>
<feature type="compositionally biased region" description="Basic and acidic residues" evidence="7">
    <location>
        <begin position="120"/>
        <end position="136"/>
    </location>
</feature>
<evidence type="ECO:0000256" key="2">
    <source>
        <dbReference type="ARBA" id="ARBA00022723"/>
    </source>
</evidence>
<name>A0A4P7NIU8_PYROR</name>
<feature type="compositionally biased region" description="Polar residues" evidence="7">
    <location>
        <begin position="181"/>
        <end position="201"/>
    </location>
</feature>
<reference evidence="8 9" key="1">
    <citation type="journal article" date="2019" name="Mol. Biol. Evol.">
        <title>Blast fungal genomes show frequent chromosomal changes, gene gains and losses, and effector gene turnover.</title>
        <authorList>
            <person name="Gomez Luciano L.B."/>
            <person name="Jason Tsai I."/>
            <person name="Chuma I."/>
            <person name="Tosa Y."/>
            <person name="Chen Y.H."/>
            <person name="Li J.Y."/>
            <person name="Li M.Y."/>
            <person name="Jade Lu M.Y."/>
            <person name="Nakayashiki H."/>
            <person name="Li W.H."/>
        </authorList>
    </citation>
    <scope>NUCLEOTIDE SEQUENCE [LARGE SCALE GENOMIC DNA]</scope>
    <source>
        <strain evidence="8">MZ5-1-6</strain>
    </source>
</reference>
<feature type="compositionally biased region" description="Low complexity" evidence="7">
    <location>
        <begin position="403"/>
        <end position="414"/>
    </location>
</feature>
<feature type="compositionally biased region" description="Polar residues" evidence="7">
    <location>
        <begin position="139"/>
        <end position="152"/>
    </location>
</feature>
<dbReference type="Gene3D" id="3.30.160.60">
    <property type="entry name" value="Classic Zinc Finger"/>
    <property type="match status" value="1"/>
</dbReference>
<keyword evidence="3" id="KW-0677">Repeat</keyword>
<gene>
    <name evidence="8" type="ORF">PoMZ_08895</name>
</gene>
<dbReference type="PROSITE" id="PS00028">
    <property type="entry name" value="ZINC_FINGER_C2H2_1"/>
    <property type="match status" value="1"/>
</dbReference>
<proteinExistence type="predicted"/>
<accession>A0A4P7NIU8</accession>
<feature type="compositionally biased region" description="Pro residues" evidence="7">
    <location>
        <begin position="73"/>
        <end position="83"/>
    </location>
</feature>
<evidence type="ECO:0000313" key="9">
    <source>
        <dbReference type="Proteomes" id="UP000294847"/>
    </source>
</evidence>
<feature type="region of interest" description="Disordered" evidence="7">
    <location>
        <begin position="181"/>
        <end position="346"/>
    </location>
</feature>
<dbReference type="PANTHER" id="PTHR24388:SF54">
    <property type="entry name" value="PROTEIN ESCARGOT"/>
    <property type="match status" value="1"/>
</dbReference>
<evidence type="ECO:0000256" key="6">
    <source>
        <dbReference type="ARBA" id="ARBA00023242"/>
    </source>
</evidence>
<feature type="compositionally biased region" description="Low complexity" evidence="7">
    <location>
        <begin position="422"/>
        <end position="443"/>
    </location>
</feature>
<evidence type="ECO:0000256" key="1">
    <source>
        <dbReference type="ARBA" id="ARBA00004123"/>
    </source>
</evidence>
<dbReference type="Proteomes" id="UP000294847">
    <property type="component" value="Chromosome 4"/>
</dbReference>
<feature type="region of interest" description="Disordered" evidence="7">
    <location>
        <begin position="359"/>
        <end position="459"/>
    </location>
</feature>
<dbReference type="GO" id="GO:0000981">
    <property type="term" value="F:DNA-binding transcription factor activity, RNA polymerase II-specific"/>
    <property type="evidence" value="ECO:0007669"/>
    <property type="project" value="TreeGrafter"/>
</dbReference>
<keyword evidence="6" id="KW-0539">Nucleus</keyword>
<evidence type="ECO:0000313" key="8">
    <source>
        <dbReference type="EMBL" id="QBZ61934.1"/>
    </source>
</evidence>
<dbReference type="AlphaFoldDB" id="A0A4P7NIU8"/>
<dbReference type="EMBL" id="CP034207">
    <property type="protein sequence ID" value="QBZ61934.1"/>
    <property type="molecule type" value="Genomic_DNA"/>
</dbReference>
<feature type="compositionally biased region" description="Basic and acidic residues" evidence="7">
    <location>
        <begin position="273"/>
        <end position="289"/>
    </location>
</feature>
<evidence type="ECO:0000256" key="4">
    <source>
        <dbReference type="ARBA" id="ARBA00022771"/>
    </source>
</evidence>
<dbReference type="InterPro" id="IPR013087">
    <property type="entry name" value="Znf_C2H2_type"/>
</dbReference>
<dbReference type="GO" id="GO:0005634">
    <property type="term" value="C:nucleus"/>
    <property type="evidence" value="ECO:0007669"/>
    <property type="project" value="UniProtKB-SubCell"/>
</dbReference>
<dbReference type="Pfam" id="PF24537">
    <property type="entry name" value="zf-C2H2_fungi"/>
    <property type="match status" value="1"/>
</dbReference>
<feature type="compositionally biased region" description="Polar residues" evidence="7">
    <location>
        <begin position="35"/>
        <end position="45"/>
    </location>
</feature>